<sequence>MTAINYYPEAPVTNQRNNNPQPGGFASKLPVWMRKTDQPPYFALILAGAAALTLFISPFVSFIVGFIAFVVSLRLVRWDEGAPWIGIRAVVISGVLVILSAIMMRVPLF</sequence>
<proteinExistence type="predicted"/>
<keyword evidence="1" id="KW-0472">Membrane</keyword>
<evidence type="ECO:0000313" key="2">
    <source>
        <dbReference type="EMBL" id="XBH20928.1"/>
    </source>
</evidence>
<dbReference type="EMBL" id="CP146203">
    <property type="protein sequence ID" value="XBH20928.1"/>
    <property type="molecule type" value="Genomic_DNA"/>
</dbReference>
<evidence type="ECO:0008006" key="3">
    <source>
        <dbReference type="Google" id="ProtNLM"/>
    </source>
</evidence>
<feature type="transmembrane region" description="Helical" evidence="1">
    <location>
        <begin position="85"/>
        <end position="106"/>
    </location>
</feature>
<keyword evidence="1" id="KW-0812">Transmembrane</keyword>
<name>A0AAU7DUM4_9MICO</name>
<gene>
    <name evidence="2" type="ORF">V5R04_11965</name>
</gene>
<reference evidence="2" key="1">
    <citation type="submission" date="2024-02" db="EMBL/GenBank/DDBJ databases">
        <title>Tomenella chthoni gen. nov. sp. nov., a member of the family Jonesiaceae isolated from bat guano.</title>
        <authorList>
            <person name="Miller S.L."/>
            <person name="King J."/>
            <person name="Sankaranarayanan K."/>
            <person name="Lawson P.A."/>
        </authorList>
    </citation>
    <scope>NUCLEOTIDE SEQUENCE</scope>
    <source>
        <strain evidence="2">BS-20</strain>
    </source>
</reference>
<dbReference type="AlphaFoldDB" id="A0AAU7DUM4"/>
<feature type="transmembrane region" description="Helical" evidence="1">
    <location>
        <begin position="41"/>
        <end position="73"/>
    </location>
</feature>
<protein>
    <recommendedName>
        <fullName evidence="3">DUF4190 domain-containing protein</fullName>
    </recommendedName>
</protein>
<evidence type="ECO:0000256" key="1">
    <source>
        <dbReference type="SAM" id="Phobius"/>
    </source>
</evidence>
<accession>A0AAU7DUM4</accession>
<keyword evidence="1" id="KW-1133">Transmembrane helix</keyword>
<organism evidence="2">
    <name type="scientific">Jonesiaceae bacterium BS-20</name>
    <dbReference type="NCBI Taxonomy" id="3120821"/>
    <lineage>
        <taxon>Bacteria</taxon>
        <taxon>Bacillati</taxon>
        <taxon>Actinomycetota</taxon>
        <taxon>Actinomycetes</taxon>
        <taxon>Micrococcales</taxon>
        <taxon>Jonesiaceae</taxon>
    </lineage>
</organism>